<evidence type="ECO:0000259" key="5">
    <source>
        <dbReference type="Pfam" id="PF05194"/>
    </source>
</evidence>
<sequence length="130" mass="14423">MRVSLPRGTELQDGDVLLLDGDVAVAVKAADEDLFWLRPGGSALEWWAACYQLGNLHRPARFLRDGVLTPRDPMVRQILAGLDVRIAEVRQPLVGRRFGAAGAHHHHSHSEQHDHDHGQAHDHGHDHSHG</sequence>
<dbReference type="GO" id="GO:0006457">
    <property type="term" value="P:protein folding"/>
    <property type="evidence" value="ECO:0007669"/>
    <property type="project" value="InterPro"/>
</dbReference>
<feature type="region of interest" description="Disordered" evidence="4">
    <location>
        <begin position="99"/>
        <end position="130"/>
    </location>
</feature>
<evidence type="ECO:0000256" key="2">
    <source>
        <dbReference type="ARBA" id="ARBA00022596"/>
    </source>
</evidence>
<protein>
    <recommendedName>
        <fullName evidence="5">Urease accessory protein UreE C-terminal domain-containing protein</fullName>
    </recommendedName>
</protein>
<reference evidence="6 7" key="1">
    <citation type="submission" date="2017-08" db="EMBL/GenBank/DDBJ databases">
        <title>Infants hospitalized years apart are colonized by the same room-sourced microbial strains.</title>
        <authorList>
            <person name="Brooks B."/>
            <person name="Olm M.R."/>
            <person name="Firek B.A."/>
            <person name="Baker R."/>
            <person name="Thomas B.C."/>
            <person name="Morowitz M.J."/>
            <person name="Banfield J.F."/>
        </authorList>
    </citation>
    <scope>NUCLEOTIDE SEQUENCE [LARGE SCALE GENOMIC DNA]</scope>
    <source>
        <strain evidence="6">S2_005_003_R2_43</strain>
    </source>
</reference>
<evidence type="ECO:0000256" key="4">
    <source>
        <dbReference type="SAM" id="MobiDB-lite"/>
    </source>
</evidence>
<gene>
    <name evidence="6" type="ORF">DI565_09800</name>
</gene>
<evidence type="ECO:0000313" key="7">
    <source>
        <dbReference type="Proteomes" id="UP000249577"/>
    </source>
</evidence>
<proteinExistence type="predicted"/>
<dbReference type="Gene3D" id="3.30.70.790">
    <property type="entry name" value="UreE, C-terminal domain"/>
    <property type="match status" value="1"/>
</dbReference>
<evidence type="ECO:0000256" key="3">
    <source>
        <dbReference type="ARBA" id="ARBA00023186"/>
    </source>
</evidence>
<evidence type="ECO:0000256" key="1">
    <source>
        <dbReference type="ARBA" id="ARBA00022490"/>
    </source>
</evidence>
<dbReference type="AlphaFoldDB" id="A0A2W5M8Z5"/>
<keyword evidence="1" id="KW-0963">Cytoplasm</keyword>
<feature type="domain" description="Urease accessory protein UreE C-terminal" evidence="5">
    <location>
        <begin position="43"/>
        <end position="123"/>
    </location>
</feature>
<dbReference type="GO" id="GO:0065003">
    <property type="term" value="P:protein-containing complex assembly"/>
    <property type="evidence" value="ECO:0007669"/>
    <property type="project" value="InterPro"/>
</dbReference>
<dbReference type="Pfam" id="PF05194">
    <property type="entry name" value="UreE_C"/>
    <property type="match status" value="1"/>
</dbReference>
<dbReference type="GO" id="GO:0016151">
    <property type="term" value="F:nickel cation binding"/>
    <property type="evidence" value="ECO:0007669"/>
    <property type="project" value="InterPro"/>
</dbReference>
<comment type="caution">
    <text evidence="6">The sequence shown here is derived from an EMBL/GenBank/DDBJ whole genome shotgun (WGS) entry which is preliminary data.</text>
</comment>
<dbReference type="GO" id="GO:0019627">
    <property type="term" value="P:urea metabolic process"/>
    <property type="evidence" value="ECO:0007669"/>
    <property type="project" value="InterPro"/>
</dbReference>
<dbReference type="SUPFAM" id="SSF69737">
    <property type="entry name" value="Urease metallochaperone UreE, C-terminal domain"/>
    <property type="match status" value="1"/>
</dbReference>
<accession>A0A2W5M8Z5</accession>
<keyword evidence="2" id="KW-0533">Nickel</keyword>
<evidence type="ECO:0000313" key="6">
    <source>
        <dbReference type="EMBL" id="PZQ16267.1"/>
    </source>
</evidence>
<dbReference type="EMBL" id="QFPN01000004">
    <property type="protein sequence ID" value="PZQ16267.1"/>
    <property type="molecule type" value="Genomic_DNA"/>
</dbReference>
<dbReference type="PIRSF" id="PIRSF036402">
    <property type="entry name" value="Ureas_acces_UreE"/>
    <property type="match status" value="1"/>
</dbReference>
<organism evidence="6 7">
    <name type="scientific">Ancylobacter novellus</name>
    <name type="common">Thiobacillus novellus</name>
    <dbReference type="NCBI Taxonomy" id="921"/>
    <lineage>
        <taxon>Bacteria</taxon>
        <taxon>Pseudomonadati</taxon>
        <taxon>Pseudomonadota</taxon>
        <taxon>Alphaproteobacteria</taxon>
        <taxon>Hyphomicrobiales</taxon>
        <taxon>Xanthobacteraceae</taxon>
        <taxon>Ancylobacter</taxon>
    </lineage>
</organism>
<dbReference type="Proteomes" id="UP000249577">
    <property type="component" value="Unassembled WGS sequence"/>
</dbReference>
<dbReference type="InterPro" id="IPR012406">
    <property type="entry name" value="UreE"/>
</dbReference>
<dbReference type="GO" id="GO:0005737">
    <property type="term" value="C:cytoplasm"/>
    <property type="evidence" value="ECO:0007669"/>
    <property type="project" value="InterPro"/>
</dbReference>
<dbReference type="Gene3D" id="2.60.260.20">
    <property type="entry name" value="Urease metallochaperone UreE, N-terminal domain"/>
    <property type="match status" value="1"/>
</dbReference>
<name>A0A2W5M8Z5_ANCNO</name>
<keyword evidence="3" id="KW-0143">Chaperone</keyword>
<feature type="compositionally biased region" description="Basic and acidic residues" evidence="4">
    <location>
        <begin position="109"/>
        <end position="130"/>
    </location>
</feature>
<dbReference type="InterPro" id="IPR007864">
    <property type="entry name" value="UreE_C_dom"/>
</dbReference>